<reference evidence="1" key="1">
    <citation type="submission" date="2014-09" db="EMBL/GenBank/DDBJ databases">
        <authorList>
            <person name="Magalhaes I.L.F."/>
            <person name="Oliveira U."/>
            <person name="Santos F.R."/>
            <person name="Vidigal T.H.D.A."/>
            <person name="Brescovit A.D."/>
            <person name="Santos A.J."/>
        </authorList>
    </citation>
    <scope>NUCLEOTIDE SEQUENCE</scope>
    <source>
        <tissue evidence="1">Shoot tissue taken approximately 20 cm above the soil surface</tissue>
    </source>
</reference>
<accession>A0A0A9EUG7</accession>
<proteinExistence type="predicted"/>
<name>A0A0A9EUG7_ARUDO</name>
<organism evidence="1">
    <name type="scientific">Arundo donax</name>
    <name type="common">Giant reed</name>
    <name type="synonym">Donax arundinaceus</name>
    <dbReference type="NCBI Taxonomy" id="35708"/>
    <lineage>
        <taxon>Eukaryota</taxon>
        <taxon>Viridiplantae</taxon>
        <taxon>Streptophyta</taxon>
        <taxon>Embryophyta</taxon>
        <taxon>Tracheophyta</taxon>
        <taxon>Spermatophyta</taxon>
        <taxon>Magnoliopsida</taxon>
        <taxon>Liliopsida</taxon>
        <taxon>Poales</taxon>
        <taxon>Poaceae</taxon>
        <taxon>PACMAD clade</taxon>
        <taxon>Arundinoideae</taxon>
        <taxon>Arundineae</taxon>
        <taxon>Arundo</taxon>
    </lineage>
</organism>
<dbReference type="EMBL" id="GBRH01198233">
    <property type="protein sequence ID" value="JAD99662.1"/>
    <property type="molecule type" value="Transcribed_RNA"/>
</dbReference>
<evidence type="ECO:0000313" key="1">
    <source>
        <dbReference type="EMBL" id="JAD99662.1"/>
    </source>
</evidence>
<sequence length="50" mass="5713">MMQGNLLRDGQALPHTSKKYNEAYVAWRCSISLSDTFKIRSSVYWSITSA</sequence>
<reference evidence="1" key="2">
    <citation type="journal article" date="2015" name="Data Brief">
        <title>Shoot transcriptome of the giant reed, Arundo donax.</title>
        <authorList>
            <person name="Barrero R.A."/>
            <person name="Guerrero F.D."/>
            <person name="Moolhuijzen P."/>
            <person name="Goolsby J.A."/>
            <person name="Tidwell J."/>
            <person name="Bellgard S.E."/>
            <person name="Bellgard M.I."/>
        </authorList>
    </citation>
    <scope>NUCLEOTIDE SEQUENCE</scope>
    <source>
        <tissue evidence="1">Shoot tissue taken approximately 20 cm above the soil surface</tissue>
    </source>
</reference>
<dbReference type="AlphaFoldDB" id="A0A0A9EUG7"/>
<protein>
    <submittedName>
        <fullName evidence="1">Uncharacterized protein</fullName>
    </submittedName>
</protein>